<dbReference type="PROSITE" id="PS51918">
    <property type="entry name" value="RADICAL_SAM"/>
    <property type="match status" value="1"/>
</dbReference>
<dbReference type="PANTHER" id="PTHR22976:SF2">
    <property type="entry name" value="BIOTIN SYNTHASE, MITOCHONDRIAL"/>
    <property type="match status" value="1"/>
</dbReference>
<dbReference type="SUPFAM" id="SSF102114">
    <property type="entry name" value="Radical SAM enzymes"/>
    <property type="match status" value="1"/>
</dbReference>
<dbReference type="InterPro" id="IPR010722">
    <property type="entry name" value="BATS_dom"/>
</dbReference>
<evidence type="ECO:0000256" key="6">
    <source>
        <dbReference type="ARBA" id="ARBA00022679"/>
    </source>
</evidence>
<dbReference type="EC" id="2.8.1.6" evidence="4 14"/>
<dbReference type="GO" id="GO:0004076">
    <property type="term" value="F:biotin synthase activity"/>
    <property type="evidence" value="ECO:0007669"/>
    <property type="project" value="UniProtKB-UniRule"/>
</dbReference>
<accession>A0A953JAL3</accession>
<evidence type="ECO:0000256" key="9">
    <source>
        <dbReference type="ARBA" id="ARBA00022723"/>
    </source>
</evidence>
<evidence type="ECO:0000259" key="16">
    <source>
        <dbReference type="PROSITE" id="PS51918"/>
    </source>
</evidence>
<comment type="function">
    <text evidence="14">Catalyzes the conversion of dethiobiotin (DTB) to biotin by the insertion of a sulfur atom into dethiobiotin via a radical-based mechanism.</text>
</comment>
<evidence type="ECO:0000256" key="7">
    <source>
        <dbReference type="ARBA" id="ARBA00022691"/>
    </source>
</evidence>
<dbReference type="GO" id="GO:0051539">
    <property type="term" value="F:4 iron, 4 sulfur cluster binding"/>
    <property type="evidence" value="ECO:0007669"/>
    <property type="project" value="UniProtKB-KW"/>
</dbReference>
<feature type="binding site" evidence="14 15">
    <location>
        <position position="67"/>
    </location>
    <ligand>
        <name>[4Fe-4S] cluster</name>
        <dbReference type="ChEBI" id="CHEBI:49883"/>
        <note>4Fe-4S-S-AdoMet</note>
    </ligand>
</feature>
<dbReference type="GO" id="GO:0005506">
    <property type="term" value="F:iron ion binding"/>
    <property type="evidence" value="ECO:0007669"/>
    <property type="project" value="UniProtKB-UniRule"/>
</dbReference>
<dbReference type="SMART" id="SM00729">
    <property type="entry name" value="Elp3"/>
    <property type="match status" value="1"/>
</dbReference>
<feature type="domain" description="Radical SAM core" evidence="16">
    <location>
        <begin position="49"/>
        <end position="277"/>
    </location>
</feature>
<dbReference type="InterPro" id="IPR006638">
    <property type="entry name" value="Elp3/MiaA/NifB-like_rSAM"/>
</dbReference>
<comment type="catalytic activity">
    <reaction evidence="13 14">
        <text>(4R,5S)-dethiobiotin + (sulfur carrier)-SH + 2 reduced [2Fe-2S]-[ferredoxin] + 2 S-adenosyl-L-methionine = (sulfur carrier)-H + biotin + 2 5'-deoxyadenosine + 2 L-methionine + 2 oxidized [2Fe-2S]-[ferredoxin]</text>
        <dbReference type="Rhea" id="RHEA:22060"/>
        <dbReference type="Rhea" id="RHEA-COMP:10000"/>
        <dbReference type="Rhea" id="RHEA-COMP:10001"/>
        <dbReference type="Rhea" id="RHEA-COMP:14737"/>
        <dbReference type="Rhea" id="RHEA-COMP:14739"/>
        <dbReference type="ChEBI" id="CHEBI:17319"/>
        <dbReference type="ChEBI" id="CHEBI:29917"/>
        <dbReference type="ChEBI" id="CHEBI:33737"/>
        <dbReference type="ChEBI" id="CHEBI:33738"/>
        <dbReference type="ChEBI" id="CHEBI:57586"/>
        <dbReference type="ChEBI" id="CHEBI:57844"/>
        <dbReference type="ChEBI" id="CHEBI:59789"/>
        <dbReference type="ChEBI" id="CHEBI:64428"/>
        <dbReference type="ChEBI" id="CHEBI:149473"/>
        <dbReference type="EC" id="2.8.1.6"/>
    </reaction>
</comment>
<dbReference type="Pfam" id="PF06968">
    <property type="entry name" value="BATS"/>
    <property type="match status" value="1"/>
</dbReference>
<keyword evidence="9 14" id="KW-0479">Metal-binding</keyword>
<dbReference type="Gene3D" id="3.20.20.70">
    <property type="entry name" value="Aldolase class I"/>
    <property type="match status" value="1"/>
</dbReference>
<dbReference type="Proteomes" id="UP000705867">
    <property type="component" value="Unassembled WGS sequence"/>
</dbReference>
<dbReference type="SFLD" id="SFLDG01278">
    <property type="entry name" value="biotin_synthase_like"/>
    <property type="match status" value="1"/>
</dbReference>
<evidence type="ECO:0000256" key="4">
    <source>
        <dbReference type="ARBA" id="ARBA00012236"/>
    </source>
</evidence>
<dbReference type="SMART" id="SM00876">
    <property type="entry name" value="BATS"/>
    <property type="match status" value="1"/>
</dbReference>
<dbReference type="InterPro" id="IPR024177">
    <property type="entry name" value="Biotin_synthase"/>
</dbReference>
<keyword evidence="6 14" id="KW-0808">Transferase</keyword>
<reference evidence="17" key="1">
    <citation type="journal article" date="2021" name="bioRxiv">
        <title>Unraveling nitrogen, sulfur and carbon metabolic pathways and microbial community transcriptional responses to substrate deprivation and toxicity stresses in a bioreactor mimicking anoxic brackish coastal sediment conditions.</title>
        <authorList>
            <person name="Martins P.D."/>
            <person name="Echeveste M.J."/>
            <person name="Arshad A."/>
            <person name="Kurth J."/>
            <person name="Ouboter H."/>
            <person name="Jetten M.S.M."/>
            <person name="Welte C.U."/>
        </authorList>
    </citation>
    <scope>NUCLEOTIDE SEQUENCE</scope>
    <source>
        <strain evidence="17">MAG_39</strain>
    </source>
</reference>
<keyword evidence="11 14" id="KW-0408">Iron</keyword>
<dbReference type="PIRSF" id="PIRSF001619">
    <property type="entry name" value="Biotin_synth"/>
    <property type="match status" value="1"/>
</dbReference>
<evidence type="ECO:0000256" key="14">
    <source>
        <dbReference type="HAMAP-Rule" id="MF_01694"/>
    </source>
</evidence>
<keyword evidence="7 14" id="KW-0949">S-adenosyl-L-methionine</keyword>
<dbReference type="CDD" id="cd01335">
    <property type="entry name" value="Radical_SAM"/>
    <property type="match status" value="1"/>
</dbReference>
<feature type="binding site" evidence="14 15">
    <location>
        <position position="202"/>
    </location>
    <ligand>
        <name>[2Fe-2S] cluster</name>
        <dbReference type="ChEBI" id="CHEBI:190135"/>
    </ligand>
</feature>
<dbReference type="EMBL" id="JAIOIV010000028">
    <property type="protein sequence ID" value="MBZ0155274.1"/>
    <property type="molecule type" value="Genomic_DNA"/>
</dbReference>
<comment type="cofactor">
    <cofactor evidence="14">
        <name>[2Fe-2S] cluster</name>
        <dbReference type="ChEBI" id="CHEBI:190135"/>
    </cofactor>
    <text evidence="14">Binds 1 [2Fe-2S] cluster. The cluster is coordinated with 3 cysteines and 1 arginine.</text>
</comment>
<dbReference type="InterPro" id="IPR013785">
    <property type="entry name" value="Aldolase_TIM"/>
</dbReference>
<keyword evidence="5 14" id="KW-0004">4Fe-4S</keyword>
<evidence type="ECO:0000313" key="18">
    <source>
        <dbReference type="Proteomes" id="UP000705867"/>
    </source>
</evidence>
<dbReference type="Pfam" id="PF04055">
    <property type="entry name" value="Radical_SAM"/>
    <property type="match status" value="1"/>
</dbReference>
<dbReference type="GO" id="GO:0051537">
    <property type="term" value="F:2 iron, 2 sulfur cluster binding"/>
    <property type="evidence" value="ECO:0007669"/>
    <property type="project" value="UniProtKB-KW"/>
</dbReference>
<dbReference type="SFLD" id="SFLDG01060">
    <property type="entry name" value="BATS_domain_containing"/>
    <property type="match status" value="1"/>
</dbReference>
<comment type="cofactor">
    <cofactor evidence="14 15">
        <name>[4Fe-4S] cluster</name>
        <dbReference type="ChEBI" id="CHEBI:49883"/>
    </cofactor>
    <text evidence="14 15">Binds 1 [4Fe-4S] cluster. The cluster is coordinated with 3 cysteines and an exchangeable S-adenosyl-L-methionine.</text>
</comment>
<evidence type="ECO:0000313" key="17">
    <source>
        <dbReference type="EMBL" id="MBZ0155274.1"/>
    </source>
</evidence>
<evidence type="ECO:0000256" key="13">
    <source>
        <dbReference type="ARBA" id="ARBA00051157"/>
    </source>
</evidence>
<feature type="binding site" evidence="14 15">
    <location>
        <position position="74"/>
    </location>
    <ligand>
        <name>[4Fe-4S] cluster</name>
        <dbReference type="ChEBI" id="CHEBI:49883"/>
        <note>4Fe-4S-S-AdoMet</note>
    </ligand>
</feature>
<sequence length="328" mass="35987">MTMSTLVHKILERAPVTKQEALSLVACTARGKSDLFELFAVASRIREAFRGDAVDLCAIINAKSGACPEDCSYCAQSSRNKADVAVYPLLEKKTVLEKAAEARDAGVRRFCIVTSGRKAGRKDLGDIALMVQEVRKKGLLPCATLGLLEKEELSFLRDYGLERYHHNLETSERFFPEICRTHTYYDKLRTIEAARSVGLSVCSGGIFGLGETQEDRVDMAFALRELDVDSVPVNFLIPVQGTALGDRGFLPPLEALAVVSLYRCLLPEKEIRVCGGRMQVLGEFNALVFMAGADSLLTGNYLTTTGRTYGDDLKLIREYGLTVSPAGK</sequence>
<evidence type="ECO:0000256" key="12">
    <source>
        <dbReference type="ARBA" id="ARBA00023014"/>
    </source>
</evidence>
<dbReference type="InterPro" id="IPR002684">
    <property type="entry name" value="Biotin_synth/BioAB"/>
</dbReference>
<feature type="binding site" evidence="14 15">
    <location>
        <position position="142"/>
    </location>
    <ligand>
        <name>[2Fe-2S] cluster</name>
        <dbReference type="ChEBI" id="CHEBI:190135"/>
    </ligand>
</feature>
<dbReference type="FunFam" id="3.20.20.70:FF:000026">
    <property type="entry name" value="Biotin synthase"/>
    <property type="match status" value="1"/>
</dbReference>
<dbReference type="HAMAP" id="MF_01694">
    <property type="entry name" value="BioB"/>
    <property type="match status" value="1"/>
</dbReference>
<dbReference type="InterPro" id="IPR007197">
    <property type="entry name" value="rSAM"/>
</dbReference>
<comment type="caution">
    <text evidence="17">The sequence shown here is derived from an EMBL/GenBank/DDBJ whole genome shotgun (WGS) entry which is preliminary data.</text>
</comment>
<keyword evidence="12 14" id="KW-0411">Iron-sulfur</keyword>
<name>A0A953JAL3_9BACT</name>
<gene>
    <name evidence="14 17" type="primary">bioB</name>
    <name evidence="17" type="ORF">K8I29_03555</name>
</gene>
<feature type="binding site" evidence="14 15">
    <location>
        <position position="71"/>
    </location>
    <ligand>
        <name>[4Fe-4S] cluster</name>
        <dbReference type="ChEBI" id="CHEBI:49883"/>
        <note>4Fe-4S-S-AdoMet</note>
    </ligand>
</feature>
<dbReference type="NCBIfam" id="TIGR00433">
    <property type="entry name" value="bioB"/>
    <property type="match status" value="1"/>
</dbReference>
<evidence type="ECO:0000256" key="15">
    <source>
        <dbReference type="PIRSR" id="PIRSR001619-1"/>
    </source>
</evidence>
<evidence type="ECO:0000256" key="2">
    <source>
        <dbReference type="ARBA" id="ARBA00010765"/>
    </source>
</evidence>
<dbReference type="AlphaFoldDB" id="A0A953JAL3"/>
<feature type="binding site" evidence="14 15">
    <location>
        <position position="272"/>
    </location>
    <ligand>
        <name>[2Fe-2S] cluster</name>
        <dbReference type="ChEBI" id="CHEBI:190135"/>
    </ligand>
</feature>
<proteinExistence type="inferred from homology"/>
<reference evidence="17" key="2">
    <citation type="submission" date="2021-08" db="EMBL/GenBank/DDBJ databases">
        <authorList>
            <person name="Dalcin Martins P."/>
        </authorList>
    </citation>
    <scope>NUCLEOTIDE SEQUENCE</scope>
    <source>
        <strain evidence="17">MAG_39</strain>
    </source>
</reference>
<keyword evidence="10 14" id="KW-0093">Biotin biosynthesis</keyword>
<dbReference type="SFLD" id="SFLDS00029">
    <property type="entry name" value="Radical_SAM"/>
    <property type="match status" value="1"/>
</dbReference>
<comment type="similarity">
    <text evidence="2 14">Belongs to the radical SAM superfamily. Biotin synthase family.</text>
</comment>
<evidence type="ECO:0000256" key="3">
    <source>
        <dbReference type="ARBA" id="ARBA00011738"/>
    </source>
</evidence>
<dbReference type="InterPro" id="IPR058240">
    <property type="entry name" value="rSAM_sf"/>
</dbReference>
<evidence type="ECO:0000256" key="1">
    <source>
        <dbReference type="ARBA" id="ARBA00004942"/>
    </source>
</evidence>
<evidence type="ECO:0000256" key="11">
    <source>
        <dbReference type="ARBA" id="ARBA00023004"/>
    </source>
</evidence>
<keyword evidence="8 14" id="KW-0001">2Fe-2S</keyword>
<feature type="binding site" evidence="14 15">
    <location>
        <position position="111"/>
    </location>
    <ligand>
        <name>[2Fe-2S] cluster</name>
        <dbReference type="ChEBI" id="CHEBI:190135"/>
    </ligand>
</feature>
<comment type="pathway">
    <text evidence="1 14">Cofactor biosynthesis; biotin biosynthesis; biotin from 7,8-diaminononanoate: step 2/2.</text>
</comment>
<comment type="subunit">
    <text evidence="3 14">Homodimer.</text>
</comment>
<evidence type="ECO:0000256" key="10">
    <source>
        <dbReference type="ARBA" id="ARBA00022756"/>
    </source>
</evidence>
<protein>
    <recommendedName>
        <fullName evidence="4 14">Biotin synthase</fullName>
        <ecNumber evidence="4 14">2.8.1.6</ecNumber>
    </recommendedName>
</protein>
<organism evidence="17 18">
    <name type="scientific">Candidatus Nitrobium versatile</name>
    <dbReference type="NCBI Taxonomy" id="2884831"/>
    <lineage>
        <taxon>Bacteria</taxon>
        <taxon>Pseudomonadati</taxon>
        <taxon>Nitrospirota</taxon>
        <taxon>Nitrospiria</taxon>
        <taxon>Nitrospirales</taxon>
        <taxon>Nitrospiraceae</taxon>
        <taxon>Candidatus Nitrobium</taxon>
    </lineage>
</organism>
<evidence type="ECO:0000256" key="8">
    <source>
        <dbReference type="ARBA" id="ARBA00022714"/>
    </source>
</evidence>
<evidence type="ECO:0000256" key="5">
    <source>
        <dbReference type="ARBA" id="ARBA00022485"/>
    </source>
</evidence>
<dbReference type="PANTHER" id="PTHR22976">
    <property type="entry name" value="BIOTIN SYNTHASE"/>
    <property type="match status" value="1"/>
</dbReference>
<comment type="cofactor">
    <cofactor evidence="15">
        <name>[2Fe-2S] cluster</name>
        <dbReference type="ChEBI" id="CHEBI:190135"/>
    </cofactor>
    <text evidence="15">Binds 1 [2Fe-2S] cluster. The cluster is coordinated with 3 cysteines and 1 arginine.</text>
</comment>
<dbReference type="GO" id="GO:0009102">
    <property type="term" value="P:biotin biosynthetic process"/>
    <property type="evidence" value="ECO:0007669"/>
    <property type="project" value="UniProtKB-UniRule"/>
</dbReference>